<dbReference type="PANTHER" id="PTHR40621:SF9">
    <property type="entry name" value="MEAB PROTEIN"/>
    <property type="match status" value="1"/>
</dbReference>
<dbReference type="PANTHER" id="PTHR40621">
    <property type="entry name" value="TRANSCRIPTION FACTOR KAPC-RELATED"/>
    <property type="match status" value="1"/>
</dbReference>
<evidence type="ECO:0000259" key="8">
    <source>
        <dbReference type="PROSITE" id="PS00036"/>
    </source>
</evidence>
<feature type="compositionally biased region" description="Gly residues" evidence="6">
    <location>
        <begin position="524"/>
        <end position="536"/>
    </location>
</feature>
<feature type="chain" id="PRO_5012375845" description="BZIP domain-containing protein" evidence="7">
    <location>
        <begin position="18"/>
        <end position="913"/>
    </location>
</feature>
<name>A0A232LZ38_9EURO</name>
<evidence type="ECO:0000256" key="3">
    <source>
        <dbReference type="ARBA" id="ARBA00022490"/>
    </source>
</evidence>
<dbReference type="GO" id="GO:0005737">
    <property type="term" value="C:cytoplasm"/>
    <property type="evidence" value="ECO:0007669"/>
    <property type="project" value="UniProtKB-SubCell"/>
</dbReference>
<accession>A0A232LZ38</accession>
<sequence length="913" mass="97689">IIIIIIFILHFHFHCHSNSHSLSPRPSATGAATGGPGPVRFCPVRSRPTRQGRPRSAMVSMVEVAISKIDNETTTDLVVPKREPAPDGSGSMSSSASTPEPEGETLTQDVAQTQKRRKGGRKPIYATSEERKQRNRQAQAAFRERRTEYIKQLETTIKRNEETLQSLQQSHRTAADECLMLRYKNSLLEKVLLEKGIDVQAELRLKTPATAAPGIVAVKPGTLASKQPPASLERPAPSRNPIQRPGVGIAPKLEVSGLPPPPQRDGVYHVHSPQLQPTPPSHVSSPTNARSPGFALQGAISPEGGDFQAQQPQQQARPPLLSQPRAFTQAPPMAMAEAMDTSPTQSLMPRSAMAARLSSTFYPFQKHYDQLGKLTRPVSLTPRFVLMELCSSYIDSVGVEQEYDAQADMLDDDHHEEGVVESGSYVPGFQHPPTTGQPRIGLSGPPVINPHSGEIDPSPYGGTNPLFGHFEPMLDPDPFGLSARNDPDLDSDREPDPPTTAVEKPAPRHGKRDPPNEPPATTYGGSGGARGRGGHVTGNEEAFLDREAGSYNNRSRPVEEDQEVQRHGGRGHGDRGGRARNDRHSRTGHTDTNKQIEQGWGSNAGEGFLNDEQAAEAMANTEEIDSSAPPPETQPGGWGGETTTHGGWGGETTTHGGWGGETTTHGGWGGETSGGQGGETTGGQGGETPGGWGGEASGGWGGETGGRSGEPGGWGEEEKEPADKAKTYSEYLAELAEKRREDLGVQAARAPNEGTKPDKKWQSAKEFKRDEDEEQYIKGREDKARRERQRKEKQYLDVDMRFVEPSRGRGNGRGRGRGRGRGGGEGGRGEGGRGEGGRGEGGRREGGRGDGGRGEGGRGEGGRWDGGSGDGGQRWGGDGGRWDGGDEPRGGGRSASGPTVTVDEENFPSLGAW</sequence>
<feature type="region of interest" description="Disordered" evidence="6">
    <location>
        <begin position="73"/>
        <end position="144"/>
    </location>
</feature>
<feature type="coiled-coil region" evidence="5">
    <location>
        <begin position="150"/>
        <end position="177"/>
    </location>
</feature>
<proteinExistence type="predicted"/>
<keyword evidence="10" id="KW-1185">Reference proteome</keyword>
<evidence type="ECO:0000256" key="4">
    <source>
        <dbReference type="ARBA" id="ARBA00023242"/>
    </source>
</evidence>
<feature type="region of interest" description="Disordered" evidence="6">
    <location>
        <begin position="19"/>
        <end position="57"/>
    </location>
</feature>
<feature type="compositionally biased region" description="Low complexity" evidence="6">
    <location>
        <begin position="308"/>
        <end position="319"/>
    </location>
</feature>
<dbReference type="SMART" id="SM01233">
    <property type="entry name" value="HABP4_PAI-RBP1"/>
    <property type="match status" value="1"/>
</dbReference>
<feature type="domain" description="BZIP" evidence="8">
    <location>
        <begin position="131"/>
        <end position="145"/>
    </location>
</feature>
<dbReference type="InterPro" id="IPR004827">
    <property type="entry name" value="bZIP"/>
</dbReference>
<feature type="compositionally biased region" description="Gly residues" evidence="6">
    <location>
        <begin position="636"/>
        <end position="714"/>
    </location>
</feature>
<evidence type="ECO:0000313" key="9">
    <source>
        <dbReference type="EMBL" id="OXV09435.1"/>
    </source>
</evidence>
<evidence type="ECO:0000256" key="6">
    <source>
        <dbReference type="SAM" id="MobiDB-lite"/>
    </source>
</evidence>
<feature type="compositionally biased region" description="Basic and acidic residues" evidence="6">
    <location>
        <begin position="755"/>
        <end position="807"/>
    </location>
</feature>
<dbReference type="InterPro" id="IPR046347">
    <property type="entry name" value="bZIP_sf"/>
</dbReference>
<gene>
    <name evidence="9" type="ORF">Egran_02802</name>
</gene>
<reference evidence="9 10" key="1">
    <citation type="journal article" date="2015" name="Environ. Microbiol.">
        <title>Metagenome sequence of Elaphomyces granulatus from sporocarp tissue reveals Ascomycota ectomycorrhizal fingerprints of genome expansion and a Proteobacteria-rich microbiome.</title>
        <authorList>
            <person name="Quandt C.A."/>
            <person name="Kohler A."/>
            <person name="Hesse C.N."/>
            <person name="Sharpton T.J."/>
            <person name="Martin F."/>
            <person name="Spatafora J.W."/>
        </authorList>
    </citation>
    <scope>NUCLEOTIDE SEQUENCE [LARGE SCALE GENOMIC DNA]</scope>
    <source>
        <strain evidence="9 10">OSC145934</strain>
    </source>
</reference>
<feature type="region of interest" description="Disordered" evidence="6">
    <location>
        <begin position="220"/>
        <end position="319"/>
    </location>
</feature>
<dbReference type="PROSITE" id="PS00036">
    <property type="entry name" value="BZIP_BASIC"/>
    <property type="match status" value="1"/>
</dbReference>
<feature type="compositionally biased region" description="Basic and acidic residues" evidence="6">
    <location>
        <begin position="880"/>
        <end position="890"/>
    </location>
</feature>
<evidence type="ECO:0000256" key="1">
    <source>
        <dbReference type="ARBA" id="ARBA00004123"/>
    </source>
</evidence>
<feature type="compositionally biased region" description="Basic and acidic residues" evidence="6">
    <location>
        <begin position="556"/>
        <end position="594"/>
    </location>
</feature>
<evidence type="ECO:0000256" key="7">
    <source>
        <dbReference type="SAM" id="SignalP"/>
    </source>
</evidence>
<keyword evidence="5" id="KW-0175">Coiled coil</keyword>
<dbReference type="SMART" id="SM00338">
    <property type="entry name" value="BRLZ"/>
    <property type="match status" value="1"/>
</dbReference>
<dbReference type="InterPro" id="IPR019084">
    <property type="entry name" value="STM1-like_N"/>
</dbReference>
<dbReference type="EMBL" id="NPHW01003533">
    <property type="protein sequence ID" value="OXV09435.1"/>
    <property type="molecule type" value="Genomic_DNA"/>
</dbReference>
<comment type="subcellular location">
    <subcellularLocation>
        <location evidence="2">Cytoplasm</location>
    </subcellularLocation>
    <subcellularLocation>
        <location evidence="1">Nucleus</location>
    </subcellularLocation>
</comment>
<protein>
    <recommendedName>
        <fullName evidence="8">BZIP domain-containing protein</fullName>
    </recommendedName>
</protein>
<feature type="compositionally biased region" description="Polar residues" evidence="6">
    <location>
        <begin position="281"/>
        <end position="290"/>
    </location>
</feature>
<feature type="region of interest" description="Disordered" evidence="6">
    <location>
        <begin position="742"/>
        <end position="913"/>
    </location>
</feature>
<organism evidence="9 10">
    <name type="scientific">Elaphomyces granulatus</name>
    <dbReference type="NCBI Taxonomy" id="519963"/>
    <lineage>
        <taxon>Eukaryota</taxon>
        <taxon>Fungi</taxon>
        <taxon>Dikarya</taxon>
        <taxon>Ascomycota</taxon>
        <taxon>Pezizomycotina</taxon>
        <taxon>Eurotiomycetes</taxon>
        <taxon>Eurotiomycetidae</taxon>
        <taxon>Eurotiales</taxon>
        <taxon>Elaphomycetaceae</taxon>
        <taxon>Elaphomyces</taxon>
    </lineage>
</organism>
<evidence type="ECO:0000313" key="10">
    <source>
        <dbReference type="Proteomes" id="UP000243515"/>
    </source>
</evidence>
<dbReference type="OrthoDB" id="2285533at2759"/>
<dbReference type="GO" id="GO:0090575">
    <property type="term" value="C:RNA polymerase II transcription regulator complex"/>
    <property type="evidence" value="ECO:0007669"/>
    <property type="project" value="TreeGrafter"/>
</dbReference>
<keyword evidence="3" id="KW-0963">Cytoplasm</keyword>
<dbReference type="InterPro" id="IPR050936">
    <property type="entry name" value="AP-1-like"/>
</dbReference>
<dbReference type="InterPro" id="IPR006861">
    <property type="entry name" value="HABP4_PAIRBP1-bd"/>
</dbReference>
<dbReference type="GO" id="GO:0001228">
    <property type="term" value="F:DNA-binding transcription activator activity, RNA polymerase II-specific"/>
    <property type="evidence" value="ECO:0007669"/>
    <property type="project" value="TreeGrafter"/>
</dbReference>
<keyword evidence="7" id="KW-0732">Signal</keyword>
<dbReference type="SUPFAM" id="SSF57959">
    <property type="entry name" value="Leucine zipper domain"/>
    <property type="match status" value="1"/>
</dbReference>
<evidence type="ECO:0000256" key="2">
    <source>
        <dbReference type="ARBA" id="ARBA00004496"/>
    </source>
</evidence>
<dbReference type="AlphaFoldDB" id="A0A232LZ38"/>
<dbReference type="Proteomes" id="UP000243515">
    <property type="component" value="Unassembled WGS sequence"/>
</dbReference>
<evidence type="ECO:0000256" key="5">
    <source>
        <dbReference type="SAM" id="Coils"/>
    </source>
</evidence>
<feature type="compositionally biased region" description="Low complexity" evidence="6">
    <location>
        <begin position="19"/>
        <end position="31"/>
    </location>
</feature>
<dbReference type="GO" id="GO:0000976">
    <property type="term" value="F:transcription cis-regulatory region binding"/>
    <property type="evidence" value="ECO:0007669"/>
    <property type="project" value="InterPro"/>
</dbReference>
<feature type="compositionally biased region" description="Basic and acidic residues" evidence="6">
    <location>
        <begin position="485"/>
        <end position="496"/>
    </location>
</feature>
<feature type="non-terminal residue" evidence="9">
    <location>
        <position position="1"/>
    </location>
</feature>
<dbReference type="CDD" id="cd14688">
    <property type="entry name" value="bZIP_YAP"/>
    <property type="match status" value="1"/>
</dbReference>
<comment type="caution">
    <text evidence="9">The sequence shown here is derived from an EMBL/GenBank/DDBJ whole genome shotgun (WGS) entry which is preliminary data.</text>
</comment>
<keyword evidence="4" id="KW-0539">Nucleus</keyword>
<feature type="compositionally biased region" description="Low complexity" evidence="6">
    <location>
        <begin position="88"/>
        <end position="97"/>
    </location>
</feature>
<feature type="compositionally biased region" description="Gly residues" evidence="6">
    <location>
        <begin position="864"/>
        <end position="879"/>
    </location>
</feature>
<feature type="region of interest" description="Disordered" evidence="6">
    <location>
        <begin position="449"/>
        <end position="729"/>
    </location>
</feature>
<feature type="signal peptide" evidence="7">
    <location>
        <begin position="1"/>
        <end position="17"/>
    </location>
</feature>
<dbReference type="Pfam" id="PF09598">
    <property type="entry name" value="Stm1_N"/>
    <property type="match status" value="1"/>
</dbReference>
<dbReference type="Gene3D" id="1.20.5.170">
    <property type="match status" value="1"/>
</dbReference>
<feature type="compositionally biased region" description="Basic residues" evidence="6">
    <location>
        <begin position="810"/>
        <end position="820"/>
    </location>
</feature>
<feature type="compositionally biased region" description="Basic and acidic residues" evidence="6">
    <location>
        <begin position="827"/>
        <end position="863"/>
    </location>
</feature>
<dbReference type="Gene3D" id="6.10.140.1040">
    <property type="match status" value="1"/>
</dbReference>